<feature type="transmembrane region" description="Helical" evidence="6">
    <location>
        <begin position="266"/>
        <end position="283"/>
    </location>
</feature>
<dbReference type="GO" id="GO:0022857">
    <property type="term" value="F:transmembrane transporter activity"/>
    <property type="evidence" value="ECO:0007669"/>
    <property type="project" value="InterPro"/>
</dbReference>
<dbReference type="InterPro" id="IPR051068">
    <property type="entry name" value="MFS_Domain-Containing_Protein"/>
</dbReference>
<evidence type="ECO:0000256" key="1">
    <source>
        <dbReference type="ARBA" id="ARBA00004127"/>
    </source>
</evidence>
<proteinExistence type="predicted"/>
<name>A0A0N5A6S3_PARTI</name>
<protein>
    <submittedName>
        <fullName evidence="8">MFS domain-containing protein</fullName>
    </submittedName>
</protein>
<dbReference type="GO" id="GO:0012505">
    <property type="term" value="C:endomembrane system"/>
    <property type="evidence" value="ECO:0007669"/>
    <property type="project" value="UniProtKB-SubCell"/>
</dbReference>
<dbReference type="Pfam" id="PF07690">
    <property type="entry name" value="MFS_1"/>
    <property type="match status" value="1"/>
</dbReference>
<feature type="transmembrane region" description="Helical" evidence="6">
    <location>
        <begin position="303"/>
        <end position="326"/>
    </location>
</feature>
<comment type="subcellular location">
    <subcellularLocation>
        <location evidence="1">Endomembrane system</location>
        <topology evidence="1">Multi-pass membrane protein</topology>
    </subcellularLocation>
</comment>
<dbReference type="SUPFAM" id="SSF103473">
    <property type="entry name" value="MFS general substrate transporter"/>
    <property type="match status" value="1"/>
</dbReference>
<dbReference type="AlphaFoldDB" id="A0A0N5A6S3"/>
<reference evidence="8" key="1">
    <citation type="submission" date="2017-02" db="UniProtKB">
        <authorList>
            <consortium name="WormBaseParasite"/>
        </authorList>
    </citation>
    <scope>IDENTIFICATION</scope>
</reference>
<evidence type="ECO:0000313" key="8">
    <source>
        <dbReference type="WBParaSite" id="PTRK_0001769300.1"/>
    </source>
</evidence>
<dbReference type="PANTHER" id="PTHR23510">
    <property type="entry name" value="INNER MEMBRANE TRANSPORT PROTEIN YAJR"/>
    <property type="match status" value="1"/>
</dbReference>
<evidence type="ECO:0000313" key="7">
    <source>
        <dbReference type="Proteomes" id="UP000038045"/>
    </source>
</evidence>
<feature type="transmembrane region" description="Helical" evidence="6">
    <location>
        <begin position="338"/>
        <end position="355"/>
    </location>
</feature>
<dbReference type="Gene3D" id="1.20.1250.20">
    <property type="entry name" value="MFS general substrate transporter like domains"/>
    <property type="match status" value="1"/>
</dbReference>
<feature type="transmembrane region" description="Helical" evidence="6">
    <location>
        <begin position="78"/>
        <end position="98"/>
    </location>
</feature>
<feature type="transmembrane region" description="Helical" evidence="6">
    <location>
        <begin position="214"/>
        <end position="235"/>
    </location>
</feature>
<feature type="transmembrane region" description="Helical" evidence="6">
    <location>
        <begin position="41"/>
        <end position="66"/>
    </location>
</feature>
<keyword evidence="2" id="KW-0813">Transport</keyword>
<dbReference type="InterPro" id="IPR011701">
    <property type="entry name" value="MFS"/>
</dbReference>
<accession>A0A0N5A6S3</accession>
<dbReference type="Proteomes" id="UP000038045">
    <property type="component" value="Unplaced"/>
</dbReference>
<evidence type="ECO:0000256" key="2">
    <source>
        <dbReference type="ARBA" id="ARBA00022448"/>
    </source>
</evidence>
<dbReference type="GO" id="GO:0005765">
    <property type="term" value="C:lysosomal membrane"/>
    <property type="evidence" value="ECO:0007669"/>
    <property type="project" value="TreeGrafter"/>
</dbReference>
<feature type="transmembrane region" description="Helical" evidence="6">
    <location>
        <begin position="172"/>
        <end position="194"/>
    </location>
</feature>
<evidence type="ECO:0000256" key="4">
    <source>
        <dbReference type="ARBA" id="ARBA00022989"/>
    </source>
</evidence>
<evidence type="ECO:0000256" key="5">
    <source>
        <dbReference type="ARBA" id="ARBA00023136"/>
    </source>
</evidence>
<keyword evidence="4 6" id="KW-1133">Transmembrane helix</keyword>
<evidence type="ECO:0000256" key="3">
    <source>
        <dbReference type="ARBA" id="ARBA00022692"/>
    </source>
</evidence>
<dbReference type="WBParaSite" id="PTRK_0001769300.1">
    <property type="protein sequence ID" value="PTRK_0001769300.1"/>
    <property type="gene ID" value="PTRK_0001769300"/>
</dbReference>
<keyword evidence="5 6" id="KW-0472">Membrane</keyword>
<evidence type="ECO:0000256" key="6">
    <source>
        <dbReference type="SAM" id="Phobius"/>
    </source>
</evidence>
<feature type="transmembrane region" description="Helical" evidence="6">
    <location>
        <begin position="141"/>
        <end position="160"/>
    </location>
</feature>
<keyword evidence="7" id="KW-1185">Reference proteome</keyword>
<feature type="transmembrane region" description="Helical" evidence="6">
    <location>
        <begin position="110"/>
        <end position="135"/>
    </location>
</feature>
<feature type="transmembrane region" description="Helical" evidence="6">
    <location>
        <begin position="454"/>
        <end position="473"/>
    </location>
</feature>
<keyword evidence="3 6" id="KW-0812">Transmembrane</keyword>
<feature type="transmembrane region" description="Helical" evidence="6">
    <location>
        <begin position="421"/>
        <end position="448"/>
    </location>
</feature>
<sequence>MLKKDEDDIHVLNIKIFPKFDDSLEEKYNKKNEIKSDWKSIVLMYIFIFLIGIQFSLFNITVYPYFRFLDPNAEFSTYIWVMLYHVLGQAVGTLFYGFVNTRYKTYNNIFLMAIGYLIVGNILYLFLSLFPISFVQYLLSVSRYLVGYGCGILGVSYAYCIGASKEEDRKTVTYFSTASYITGVATGHLLFSIFRSHNMQAKVYFCRLIVNKDSLPSLLMAFLYFIYLLIFLYSFKEKFYGIEYDKNKKLVKYCQSLFEMNDKMKGSILIFNWFVITLLFYTLESFPIYWTELHILFRNSWKMLTFEIITGMIFATAILTSLMIALPLLRRIKSTNMITFGFALIFIYNLINYPLPFYNNFEISPEANTTFKNIYSFNGNQNVPFELYVLSAISCLGIGISVIFSGTLYQYSKILGQRRQSFMISLLQFLGCVAQVITLCMILIIEHYNVSKCYMIIFGVLSLIALILNGFFYERKRCNMSV</sequence>
<dbReference type="InterPro" id="IPR036259">
    <property type="entry name" value="MFS_trans_sf"/>
</dbReference>
<feature type="transmembrane region" description="Helical" evidence="6">
    <location>
        <begin position="387"/>
        <end position="409"/>
    </location>
</feature>
<organism evidence="7 8">
    <name type="scientific">Parastrongyloides trichosuri</name>
    <name type="common">Possum-specific nematode worm</name>
    <dbReference type="NCBI Taxonomy" id="131310"/>
    <lineage>
        <taxon>Eukaryota</taxon>
        <taxon>Metazoa</taxon>
        <taxon>Ecdysozoa</taxon>
        <taxon>Nematoda</taxon>
        <taxon>Chromadorea</taxon>
        <taxon>Rhabditida</taxon>
        <taxon>Tylenchina</taxon>
        <taxon>Panagrolaimomorpha</taxon>
        <taxon>Strongyloidoidea</taxon>
        <taxon>Strongyloididae</taxon>
        <taxon>Parastrongyloides</taxon>
    </lineage>
</organism>
<dbReference type="PANTHER" id="PTHR23510:SF3">
    <property type="entry name" value="MAJOR FACILITATOR SUPERFAMILY DOMAIN-CONTAINING PROTEIN 8"/>
    <property type="match status" value="1"/>
</dbReference>